<accession>A0ACB9TYJ3</accession>
<reference evidence="1" key="1">
    <citation type="submission" date="2022-04" db="EMBL/GenBank/DDBJ databases">
        <title>Chromosome-scale genome assembly of Holotrichia oblita Faldermann.</title>
        <authorList>
            <person name="Rongchong L."/>
        </authorList>
    </citation>
    <scope>NUCLEOTIDE SEQUENCE</scope>
    <source>
        <strain evidence="1">81SQS9</strain>
    </source>
</reference>
<gene>
    <name evidence="1" type="ORF">MML48_1g12133</name>
</gene>
<organism evidence="1 2">
    <name type="scientific">Holotrichia oblita</name>
    <name type="common">Chafer beetle</name>
    <dbReference type="NCBI Taxonomy" id="644536"/>
    <lineage>
        <taxon>Eukaryota</taxon>
        <taxon>Metazoa</taxon>
        <taxon>Ecdysozoa</taxon>
        <taxon>Arthropoda</taxon>
        <taxon>Hexapoda</taxon>
        <taxon>Insecta</taxon>
        <taxon>Pterygota</taxon>
        <taxon>Neoptera</taxon>
        <taxon>Endopterygota</taxon>
        <taxon>Coleoptera</taxon>
        <taxon>Polyphaga</taxon>
        <taxon>Scarabaeiformia</taxon>
        <taxon>Scarabaeidae</taxon>
        <taxon>Melolonthinae</taxon>
        <taxon>Holotrichia</taxon>
    </lineage>
</organism>
<name>A0ACB9TYJ3_HOLOL</name>
<dbReference type="Proteomes" id="UP001056778">
    <property type="component" value="Chromosome 1"/>
</dbReference>
<evidence type="ECO:0000313" key="2">
    <source>
        <dbReference type="Proteomes" id="UP001056778"/>
    </source>
</evidence>
<sequence length="416" mass="48081">MSDRSRKLVELALLAKMLDDESEQDLFDSFDSDLGPTFLSSSDEEILFNSDFSDTDEKIKHWIYSKQKSTKTKRKLQELAEKPELCIFSSSSSDSDSDWYKLEGTRQTRTRILNYVDTTVPKYSFAEFRQHFRVSTEIVEMLTGKYANNVSKNYVGGWPEVSHRKAVLIGLWYLSNTETYRQISDRFDISLSTAHQVVGLFADCLLKCKTLYIKWPSQNEAQNISHAFERKGGFRNTLGAIDGCHFRIKKPICDGDDYINRKVYPSIILQGVVDYKKLFMDVSVGHPGSLHDARVFRKSKLFLAAERKDIFYKSYFLLGDSAYPSLKWLVTPFRDNGYLSNNEIAFNSKHSRSRIIVEHSFGLLKGRFRRLHEFQNLSVNLITKLIVTACILHNLCILEYDMEDEDTNCTGNNNRR</sequence>
<protein>
    <submittedName>
        <fullName evidence="1">Uncharacterized protein</fullName>
    </submittedName>
</protein>
<comment type="caution">
    <text evidence="1">The sequence shown here is derived from an EMBL/GenBank/DDBJ whole genome shotgun (WGS) entry which is preliminary data.</text>
</comment>
<proteinExistence type="predicted"/>
<dbReference type="EMBL" id="CM043015">
    <property type="protein sequence ID" value="KAI4471921.1"/>
    <property type="molecule type" value="Genomic_DNA"/>
</dbReference>
<evidence type="ECO:0000313" key="1">
    <source>
        <dbReference type="EMBL" id="KAI4471921.1"/>
    </source>
</evidence>
<keyword evidence="2" id="KW-1185">Reference proteome</keyword>